<evidence type="ECO:0000256" key="2">
    <source>
        <dbReference type="ARBA" id="ARBA00022737"/>
    </source>
</evidence>
<dbReference type="PROSITE" id="PS50082">
    <property type="entry name" value="WD_REPEATS_2"/>
    <property type="match status" value="1"/>
</dbReference>
<evidence type="ECO:0000313" key="5">
    <source>
        <dbReference type="Proteomes" id="UP001172102"/>
    </source>
</evidence>
<dbReference type="InterPro" id="IPR019775">
    <property type="entry name" value="WD40_repeat_CS"/>
</dbReference>
<name>A0AA40ARQ0_9PEZI</name>
<keyword evidence="2" id="KW-0677">Repeat</keyword>
<dbReference type="SUPFAM" id="SSF50960">
    <property type="entry name" value="TolB, C-terminal domain"/>
    <property type="match status" value="1"/>
</dbReference>
<dbReference type="PANTHER" id="PTHR19879:SF9">
    <property type="entry name" value="TRANSCRIPTION INITIATION FACTOR TFIID SUBUNIT 5"/>
    <property type="match status" value="1"/>
</dbReference>
<dbReference type="Pfam" id="PF00400">
    <property type="entry name" value="WD40"/>
    <property type="match status" value="1"/>
</dbReference>
<sequence>VQSVAFSPDGQRLASGSDDTTIKLWDTTSGQCLKTINIGTPVDYVSFDHTSRYLVTNTRRIKIATAVTKSVVQLDGLVKYGYGLGQDKSWITCNGKNALWLPPEYRPSCSAVQELMISIGCSSGRVFTISFSRDV</sequence>
<keyword evidence="5" id="KW-1185">Reference proteome</keyword>
<dbReference type="InterPro" id="IPR015943">
    <property type="entry name" value="WD40/YVTN_repeat-like_dom_sf"/>
</dbReference>
<comment type="caution">
    <text evidence="4">The sequence shown here is derived from an EMBL/GenBank/DDBJ whole genome shotgun (WGS) entry which is preliminary data.</text>
</comment>
<keyword evidence="1 3" id="KW-0853">WD repeat</keyword>
<dbReference type="Proteomes" id="UP001172102">
    <property type="component" value="Unassembled WGS sequence"/>
</dbReference>
<organism evidence="4 5">
    <name type="scientific">Lasiosphaeris hirsuta</name>
    <dbReference type="NCBI Taxonomy" id="260670"/>
    <lineage>
        <taxon>Eukaryota</taxon>
        <taxon>Fungi</taxon>
        <taxon>Dikarya</taxon>
        <taxon>Ascomycota</taxon>
        <taxon>Pezizomycotina</taxon>
        <taxon>Sordariomycetes</taxon>
        <taxon>Sordariomycetidae</taxon>
        <taxon>Sordariales</taxon>
        <taxon>Lasiosphaeriaceae</taxon>
        <taxon>Lasiosphaeris</taxon>
    </lineage>
</organism>
<dbReference type="AlphaFoldDB" id="A0AA40ARQ0"/>
<evidence type="ECO:0000256" key="1">
    <source>
        <dbReference type="ARBA" id="ARBA00022574"/>
    </source>
</evidence>
<dbReference type="Gene3D" id="2.130.10.10">
    <property type="entry name" value="YVTN repeat-like/Quinoprotein amine dehydrogenase"/>
    <property type="match status" value="1"/>
</dbReference>
<gene>
    <name evidence="4" type="ORF">B0H67DRAFT_485161</name>
</gene>
<reference evidence="4" key="1">
    <citation type="submission" date="2023-06" db="EMBL/GenBank/DDBJ databases">
        <title>Genome-scale phylogeny and comparative genomics of the fungal order Sordariales.</title>
        <authorList>
            <consortium name="Lawrence Berkeley National Laboratory"/>
            <person name="Hensen N."/>
            <person name="Bonometti L."/>
            <person name="Westerberg I."/>
            <person name="Brannstrom I.O."/>
            <person name="Guillou S."/>
            <person name="Cros-Aarteil S."/>
            <person name="Calhoun S."/>
            <person name="Haridas S."/>
            <person name="Kuo A."/>
            <person name="Mondo S."/>
            <person name="Pangilinan J."/>
            <person name="Riley R."/>
            <person name="Labutti K."/>
            <person name="Andreopoulos B."/>
            <person name="Lipzen A."/>
            <person name="Chen C."/>
            <person name="Yanf M."/>
            <person name="Daum C."/>
            <person name="Ng V."/>
            <person name="Clum A."/>
            <person name="Steindorff A."/>
            <person name="Ohm R."/>
            <person name="Martin F."/>
            <person name="Silar P."/>
            <person name="Natvig D."/>
            <person name="Lalanne C."/>
            <person name="Gautier V."/>
            <person name="Ament-Velasquez S.L."/>
            <person name="Kruys A."/>
            <person name="Hutchinson M.I."/>
            <person name="Powell A.J."/>
            <person name="Barry K."/>
            <person name="Miller A.N."/>
            <person name="Grigoriev I.V."/>
            <person name="Debuchy R."/>
            <person name="Gladieux P."/>
            <person name="Thoren M.H."/>
            <person name="Johannesson H."/>
        </authorList>
    </citation>
    <scope>NUCLEOTIDE SEQUENCE</scope>
    <source>
        <strain evidence="4">SMH4607-1</strain>
    </source>
</reference>
<evidence type="ECO:0000313" key="4">
    <source>
        <dbReference type="EMBL" id="KAK0720778.1"/>
    </source>
</evidence>
<dbReference type="PROSITE" id="PS50294">
    <property type="entry name" value="WD_REPEATS_REGION"/>
    <property type="match status" value="1"/>
</dbReference>
<accession>A0AA40ARQ0</accession>
<protein>
    <recommendedName>
        <fullName evidence="6">WD40 repeat-like protein</fullName>
    </recommendedName>
</protein>
<dbReference type="PANTHER" id="PTHR19879">
    <property type="entry name" value="TRANSCRIPTION INITIATION FACTOR TFIID"/>
    <property type="match status" value="1"/>
</dbReference>
<evidence type="ECO:0008006" key="6">
    <source>
        <dbReference type="Google" id="ProtNLM"/>
    </source>
</evidence>
<feature type="non-terminal residue" evidence="4">
    <location>
        <position position="1"/>
    </location>
</feature>
<evidence type="ECO:0000256" key="3">
    <source>
        <dbReference type="PROSITE-ProRule" id="PRU00221"/>
    </source>
</evidence>
<dbReference type="EMBL" id="JAUKUA010000003">
    <property type="protein sequence ID" value="KAK0720778.1"/>
    <property type="molecule type" value="Genomic_DNA"/>
</dbReference>
<feature type="repeat" description="WD" evidence="3">
    <location>
        <begin position="1"/>
        <end position="35"/>
    </location>
</feature>
<dbReference type="PROSITE" id="PS00678">
    <property type="entry name" value="WD_REPEATS_1"/>
    <property type="match status" value="1"/>
</dbReference>
<dbReference type="InterPro" id="IPR001680">
    <property type="entry name" value="WD40_rpt"/>
</dbReference>
<proteinExistence type="predicted"/>